<organism evidence="2 3">
    <name type="scientific">Pleurodeles waltl</name>
    <name type="common">Iberian ribbed newt</name>
    <dbReference type="NCBI Taxonomy" id="8319"/>
    <lineage>
        <taxon>Eukaryota</taxon>
        <taxon>Metazoa</taxon>
        <taxon>Chordata</taxon>
        <taxon>Craniata</taxon>
        <taxon>Vertebrata</taxon>
        <taxon>Euteleostomi</taxon>
        <taxon>Amphibia</taxon>
        <taxon>Batrachia</taxon>
        <taxon>Caudata</taxon>
        <taxon>Salamandroidea</taxon>
        <taxon>Salamandridae</taxon>
        <taxon>Pleurodelinae</taxon>
        <taxon>Pleurodeles</taxon>
    </lineage>
</organism>
<evidence type="ECO:0000313" key="2">
    <source>
        <dbReference type="EMBL" id="KAJ1193684.1"/>
    </source>
</evidence>
<feature type="compositionally biased region" description="Pro residues" evidence="1">
    <location>
        <begin position="47"/>
        <end position="57"/>
    </location>
</feature>
<name>A0AAV7UX71_PLEWA</name>
<dbReference type="Proteomes" id="UP001066276">
    <property type="component" value="Chromosome 2_2"/>
</dbReference>
<dbReference type="EMBL" id="JANPWB010000004">
    <property type="protein sequence ID" value="KAJ1193684.1"/>
    <property type="molecule type" value="Genomic_DNA"/>
</dbReference>
<protein>
    <submittedName>
        <fullName evidence="2">Uncharacterized protein</fullName>
    </submittedName>
</protein>
<feature type="compositionally biased region" description="Basic residues" evidence="1">
    <location>
        <begin position="151"/>
        <end position="160"/>
    </location>
</feature>
<reference evidence="2" key="1">
    <citation type="journal article" date="2022" name="bioRxiv">
        <title>Sequencing and chromosome-scale assembly of the giantPleurodeles waltlgenome.</title>
        <authorList>
            <person name="Brown T."/>
            <person name="Elewa A."/>
            <person name="Iarovenko S."/>
            <person name="Subramanian E."/>
            <person name="Araus A.J."/>
            <person name="Petzold A."/>
            <person name="Susuki M."/>
            <person name="Suzuki K.-i.T."/>
            <person name="Hayashi T."/>
            <person name="Toyoda A."/>
            <person name="Oliveira C."/>
            <person name="Osipova E."/>
            <person name="Leigh N.D."/>
            <person name="Simon A."/>
            <person name="Yun M.H."/>
        </authorList>
    </citation>
    <scope>NUCLEOTIDE SEQUENCE</scope>
    <source>
        <strain evidence="2">20211129_DDA</strain>
        <tissue evidence="2">Liver</tissue>
    </source>
</reference>
<sequence length="160" mass="17216">MGSPCPPPSFLSPPVDLRCAFWRLTGSRAGGHGLRAAVRRGFQSPPARSPPHSPPPSASCRQTASTPESPGQWGNLKSHLGRPVPSVLRNESVVESLVRGRHFNSSGCEPGKAMKGNMKGHNEVECDMTSSSGDVEISCSSDIDDKEEKCKKPKKRKVEQ</sequence>
<keyword evidence="3" id="KW-1185">Reference proteome</keyword>
<feature type="compositionally biased region" description="Polar residues" evidence="1">
    <location>
        <begin position="60"/>
        <end position="69"/>
    </location>
</feature>
<feature type="region of interest" description="Disordered" evidence="1">
    <location>
        <begin position="127"/>
        <end position="160"/>
    </location>
</feature>
<feature type="region of interest" description="Disordered" evidence="1">
    <location>
        <begin position="33"/>
        <end position="84"/>
    </location>
</feature>
<dbReference type="AlphaFoldDB" id="A0AAV7UX71"/>
<evidence type="ECO:0000313" key="3">
    <source>
        <dbReference type="Proteomes" id="UP001066276"/>
    </source>
</evidence>
<feature type="compositionally biased region" description="Polar residues" evidence="1">
    <location>
        <begin position="128"/>
        <end position="141"/>
    </location>
</feature>
<accession>A0AAV7UX71</accession>
<proteinExistence type="predicted"/>
<evidence type="ECO:0000256" key="1">
    <source>
        <dbReference type="SAM" id="MobiDB-lite"/>
    </source>
</evidence>
<gene>
    <name evidence="2" type="ORF">NDU88_002980</name>
</gene>
<comment type="caution">
    <text evidence="2">The sequence shown here is derived from an EMBL/GenBank/DDBJ whole genome shotgun (WGS) entry which is preliminary data.</text>
</comment>